<dbReference type="InParanoid" id="K5X1Z0"/>
<keyword evidence="2" id="KW-1185">Reference proteome</keyword>
<dbReference type="EMBL" id="JH971387">
    <property type="protein sequence ID" value="EKM81836.1"/>
    <property type="molecule type" value="Genomic_DNA"/>
</dbReference>
<dbReference type="HOGENOM" id="CLU_2589167_0_0_1"/>
<dbReference type="GeneID" id="18823504"/>
<accession>K5X1Z0</accession>
<dbReference type="KEGG" id="abp:AGABI1DRAFT112070"/>
<proteinExistence type="predicted"/>
<reference evidence="2" key="1">
    <citation type="journal article" date="2012" name="Proc. Natl. Acad. Sci. U.S.A.">
        <title>Genome sequence of the button mushroom Agaricus bisporus reveals mechanisms governing adaptation to a humic-rich ecological niche.</title>
        <authorList>
            <person name="Morin E."/>
            <person name="Kohler A."/>
            <person name="Baker A.R."/>
            <person name="Foulongne-Oriol M."/>
            <person name="Lombard V."/>
            <person name="Nagy L.G."/>
            <person name="Ohm R.A."/>
            <person name="Patyshakuliyeva A."/>
            <person name="Brun A."/>
            <person name="Aerts A.L."/>
            <person name="Bailey A.M."/>
            <person name="Billette C."/>
            <person name="Coutinho P.M."/>
            <person name="Deakin G."/>
            <person name="Doddapaneni H."/>
            <person name="Floudas D."/>
            <person name="Grimwood J."/>
            <person name="Hilden K."/>
            <person name="Kuees U."/>
            <person name="LaButti K.M."/>
            <person name="Lapidus A."/>
            <person name="Lindquist E.A."/>
            <person name="Lucas S.M."/>
            <person name="Murat C."/>
            <person name="Riley R.W."/>
            <person name="Salamov A.A."/>
            <person name="Schmutz J."/>
            <person name="Subramanian V."/>
            <person name="Woesten H.A.B."/>
            <person name="Xu J."/>
            <person name="Eastwood D.C."/>
            <person name="Foster G.D."/>
            <person name="Sonnenberg A.S."/>
            <person name="Cullen D."/>
            <person name="de Vries R.P."/>
            <person name="Lundell T."/>
            <person name="Hibbett D.S."/>
            <person name="Henrissat B."/>
            <person name="Burton K.S."/>
            <person name="Kerrigan R.W."/>
            <person name="Challen M.P."/>
            <person name="Grigoriev I.V."/>
            <person name="Martin F."/>
        </authorList>
    </citation>
    <scope>NUCLEOTIDE SEQUENCE [LARGE SCALE GENOMIC DNA]</scope>
    <source>
        <strain evidence="2">JB137-S8 / ATCC MYA-4627 / FGSC 10392</strain>
    </source>
</reference>
<evidence type="ECO:0000313" key="2">
    <source>
        <dbReference type="Proteomes" id="UP000008493"/>
    </source>
</evidence>
<gene>
    <name evidence="1" type="ORF">AGABI1DRAFT_112070</name>
</gene>
<protein>
    <submittedName>
        <fullName evidence="1">Uncharacterized protein</fullName>
    </submittedName>
</protein>
<dbReference type="AlphaFoldDB" id="K5X1Z0"/>
<dbReference type="OMA" id="YPSALWI"/>
<name>K5X1Z0_AGABU</name>
<dbReference type="RefSeq" id="XP_007327648.1">
    <property type="nucleotide sequence ID" value="XM_007327586.1"/>
</dbReference>
<organism evidence="1 2">
    <name type="scientific">Agaricus bisporus var. burnettii (strain JB137-S8 / ATCC MYA-4627 / FGSC 10392)</name>
    <name type="common">White button mushroom</name>
    <dbReference type="NCBI Taxonomy" id="597362"/>
    <lineage>
        <taxon>Eukaryota</taxon>
        <taxon>Fungi</taxon>
        <taxon>Dikarya</taxon>
        <taxon>Basidiomycota</taxon>
        <taxon>Agaricomycotina</taxon>
        <taxon>Agaricomycetes</taxon>
        <taxon>Agaricomycetidae</taxon>
        <taxon>Agaricales</taxon>
        <taxon>Agaricineae</taxon>
        <taxon>Agaricaceae</taxon>
        <taxon>Agaricus</taxon>
    </lineage>
</organism>
<dbReference type="Proteomes" id="UP000008493">
    <property type="component" value="Unassembled WGS sequence"/>
</dbReference>
<sequence length="80" mass="9379">MDRNRYIVPKKPAVCVGPIWNKTRCNVSGKRGCLFVFFTPFHSCPTYDSVFFFSSPLWRDNCLKKVRLDSTYPSALWILR</sequence>
<evidence type="ECO:0000313" key="1">
    <source>
        <dbReference type="EMBL" id="EKM81836.1"/>
    </source>
</evidence>